<evidence type="ECO:0000256" key="3">
    <source>
        <dbReference type="ARBA" id="ARBA00022692"/>
    </source>
</evidence>
<organism evidence="6 7">
    <name type="scientific">Aerophobetes bacterium</name>
    <dbReference type="NCBI Taxonomy" id="2030807"/>
    <lineage>
        <taxon>Bacteria</taxon>
        <taxon>Candidatus Aerophobota</taxon>
    </lineage>
</organism>
<gene>
    <name evidence="6" type="ORF">DRZ78_02650</name>
</gene>
<dbReference type="AlphaFoldDB" id="A0A662D446"/>
<dbReference type="Pfam" id="PF01103">
    <property type="entry name" value="Omp85"/>
    <property type="match status" value="1"/>
</dbReference>
<evidence type="ECO:0000256" key="1">
    <source>
        <dbReference type="ARBA" id="ARBA00004370"/>
    </source>
</evidence>
<evidence type="ECO:0000256" key="2">
    <source>
        <dbReference type="ARBA" id="ARBA00022452"/>
    </source>
</evidence>
<dbReference type="EMBL" id="QMPY01000078">
    <property type="protein sequence ID" value="RLE07646.1"/>
    <property type="molecule type" value="Genomic_DNA"/>
</dbReference>
<evidence type="ECO:0000256" key="4">
    <source>
        <dbReference type="ARBA" id="ARBA00023136"/>
    </source>
</evidence>
<keyword evidence="3" id="KW-0812">Transmembrane</keyword>
<keyword evidence="4" id="KW-0472">Membrane</keyword>
<evidence type="ECO:0000313" key="6">
    <source>
        <dbReference type="EMBL" id="RLE07646.1"/>
    </source>
</evidence>
<comment type="caution">
    <text evidence="6">The sequence shown here is derived from an EMBL/GenBank/DDBJ whole genome shotgun (WGS) entry which is preliminary data.</text>
</comment>
<accession>A0A662D446</accession>
<keyword evidence="2" id="KW-1134">Transmembrane beta strand</keyword>
<feature type="domain" description="Bacterial surface antigen (D15)" evidence="5">
    <location>
        <begin position="2"/>
        <end position="144"/>
    </location>
</feature>
<dbReference type="Gene3D" id="2.40.160.50">
    <property type="entry name" value="membrane protein fhac: a member of the omp85/tpsb transporter family"/>
    <property type="match status" value="1"/>
</dbReference>
<dbReference type="InterPro" id="IPR000184">
    <property type="entry name" value="Bac_surfAg_D15"/>
</dbReference>
<dbReference type="PANTHER" id="PTHR12815">
    <property type="entry name" value="SORTING AND ASSEMBLY MACHINERY SAMM50 PROTEIN FAMILY MEMBER"/>
    <property type="match status" value="1"/>
</dbReference>
<feature type="non-terminal residue" evidence="6">
    <location>
        <position position="1"/>
    </location>
</feature>
<sequence>FIGGDLDFTKYQTELRGYLRKGEFWKSPILAWRLRGEFGENLEKYEYEKFYIGGQETLRGYKQNAFSADKALLGSLELRFPTSKELTVILFVDSGLWENSEGQNFKTGWGFGLRIRTILGLVRLDYGIGEGGGGEFYFGLGEGF</sequence>
<dbReference type="InterPro" id="IPR039910">
    <property type="entry name" value="D15-like"/>
</dbReference>
<dbReference type="Proteomes" id="UP000277457">
    <property type="component" value="Unassembled WGS sequence"/>
</dbReference>
<dbReference type="GO" id="GO:0019867">
    <property type="term" value="C:outer membrane"/>
    <property type="evidence" value="ECO:0007669"/>
    <property type="project" value="InterPro"/>
</dbReference>
<name>A0A662D446_UNCAE</name>
<reference evidence="6 7" key="1">
    <citation type="submission" date="2018-06" db="EMBL/GenBank/DDBJ databases">
        <title>Extensive metabolic versatility and redundancy in microbially diverse, dynamic hydrothermal sediments.</title>
        <authorList>
            <person name="Dombrowski N."/>
            <person name="Teske A."/>
            <person name="Baker B.J."/>
        </authorList>
    </citation>
    <scope>NUCLEOTIDE SEQUENCE [LARGE SCALE GENOMIC DNA]</scope>
    <source>
        <strain evidence="6">B7_G13</strain>
    </source>
</reference>
<proteinExistence type="predicted"/>
<evidence type="ECO:0000259" key="5">
    <source>
        <dbReference type="Pfam" id="PF01103"/>
    </source>
</evidence>
<comment type="subcellular location">
    <subcellularLocation>
        <location evidence="1">Membrane</location>
    </subcellularLocation>
</comment>
<dbReference type="PANTHER" id="PTHR12815:SF18">
    <property type="entry name" value="SORTING AND ASSEMBLY MACHINERY COMPONENT 50 HOMOLOG"/>
    <property type="match status" value="1"/>
</dbReference>
<evidence type="ECO:0000313" key="7">
    <source>
        <dbReference type="Proteomes" id="UP000277457"/>
    </source>
</evidence>
<protein>
    <submittedName>
        <fullName evidence="6">Outer membrane protein assembly factor</fullName>
    </submittedName>
</protein>